<dbReference type="EMBL" id="ATCF01000024">
    <property type="protein sequence ID" value="EPD98447.1"/>
    <property type="molecule type" value="Genomic_DNA"/>
</dbReference>
<comment type="similarity">
    <text evidence="2">Belongs to the bacterial solute-binding protein 8 family.</text>
</comment>
<keyword evidence="8" id="KW-1185">Reference proteome</keyword>
<dbReference type="Proteomes" id="UP000014400">
    <property type="component" value="Unassembled WGS sequence"/>
</dbReference>
<dbReference type="Gene3D" id="3.40.50.1980">
    <property type="entry name" value="Nitrogenase molybdenum iron protein domain"/>
    <property type="match status" value="2"/>
</dbReference>
<dbReference type="InterPro" id="IPR006311">
    <property type="entry name" value="TAT_signal"/>
</dbReference>
<reference evidence="7 8" key="1">
    <citation type="submission" date="2013-04" db="EMBL/GenBank/DDBJ databases">
        <title>The Genome Sequence of Sutterella wadsworthensis HGA0223.</title>
        <authorList>
            <consortium name="The Broad Institute Genomics Platform"/>
            <person name="Earl A."/>
            <person name="Ward D."/>
            <person name="Feldgarden M."/>
            <person name="Gevers D."/>
            <person name="Schmidt T.M."/>
            <person name="Dover J."/>
            <person name="Dai D."/>
            <person name="Walker B."/>
            <person name="Young S."/>
            <person name="Zeng Q."/>
            <person name="Gargeya S."/>
            <person name="Fitzgerald M."/>
            <person name="Haas B."/>
            <person name="Abouelleil A."/>
            <person name="Allen A.W."/>
            <person name="Alvarado L."/>
            <person name="Arachchi H.M."/>
            <person name="Berlin A.M."/>
            <person name="Chapman S.B."/>
            <person name="Gainer-Dewar J."/>
            <person name="Goldberg J."/>
            <person name="Griggs A."/>
            <person name="Gujja S."/>
            <person name="Hansen M."/>
            <person name="Howarth C."/>
            <person name="Imamovic A."/>
            <person name="Ireland A."/>
            <person name="Larimer J."/>
            <person name="McCowan C."/>
            <person name="Murphy C."/>
            <person name="Pearson M."/>
            <person name="Poon T.W."/>
            <person name="Priest M."/>
            <person name="Roberts A."/>
            <person name="Saif S."/>
            <person name="Shea T."/>
            <person name="Sisk P."/>
            <person name="Sykes S."/>
            <person name="Wortman J."/>
            <person name="Nusbaum C."/>
            <person name="Birren B."/>
        </authorList>
    </citation>
    <scope>NUCLEOTIDE SEQUENCE [LARGE SCALE GENOMIC DNA]</scope>
    <source>
        <strain evidence="7 8">HGA0223</strain>
    </source>
</reference>
<dbReference type="PROSITE" id="PS51318">
    <property type="entry name" value="TAT"/>
    <property type="match status" value="1"/>
</dbReference>
<dbReference type="STRING" id="1203554.HMPREF1476_01738"/>
<dbReference type="eggNOG" id="COG0614">
    <property type="taxonomic scope" value="Bacteria"/>
</dbReference>
<accession>S3BWI2</accession>
<dbReference type="GO" id="GO:1901678">
    <property type="term" value="P:iron coordination entity transport"/>
    <property type="evidence" value="ECO:0007669"/>
    <property type="project" value="UniProtKB-ARBA"/>
</dbReference>
<dbReference type="PROSITE" id="PS50983">
    <property type="entry name" value="FE_B12_PBP"/>
    <property type="match status" value="1"/>
</dbReference>
<evidence type="ECO:0000256" key="2">
    <source>
        <dbReference type="ARBA" id="ARBA00008814"/>
    </source>
</evidence>
<dbReference type="SUPFAM" id="SSF53807">
    <property type="entry name" value="Helical backbone' metal receptor"/>
    <property type="match status" value="1"/>
</dbReference>
<comment type="subcellular location">
    <subcellularLocation>
        <location evidence="1">Cell envelope</location>
    </subcellularLocation>
</comment>
<dbReference type="InterPro" id="IPR051313">
    <property type="entry name" value="Bact_iron-sidero_bind"/>
</dbReference>
<feature type="domain" description="Fe/B12 periplasmic-binding" evidence="6">
    <location>
        <begin position="62"/>
        <end position="324"/>
    </location>
</feature>
<sequence>MNLLPPFSIRLSRRGVLKHFAAGSLGAASLPNFASNEKLAAVTGITIRDDLGEHVFQTTPQRPAVLQWDLLENLVGLGVKPAGACDISSWDTWVREPALPAGIEDLGTRAEPNLERIAKLKPDVILIGPTQLDLMPVLASIAPVLLFSNYRADAPENEAETALKQFRELAKLFQREAVAEAEIARWFAQIDAYGDAIRKAFGFAPQIQVIRFSSLTTLFVYTPNSIADWVVRRMGMAQPLTRPASAYGLTQVRIRDLKNLTDAYVIYIRPFAQEAKVMNSILWCATPFARKHHVAPAEPYWSHGGAPSILTTAKRITEALLTLAPSYAGRTEQEGTSK</sequence>
<dbReference type="InterPro" id="IPR002491">
    <property type="entry name" value="ABC_transptr_periplasmic_BD"/>
</dbReference>
<dbReference type="GO" id="GO:0030288">
    <property type="term" value="C:outer membrane-bounded periplasmic space"/>
    <property type="evidence" value="ECO:0007669"/>
    <property type="project" value="TreeGrafter"/>
</dbReference>
<organism evidence="7 8">
    <name type="scientific">Sutterella wadsworthensis HGA0223</name>
    <dbReference type="NCBI Taxonomy" id="1203554"/>
    <lineage>
        <taxon>Bacteria</taxon>
        <taxon>Pseudomonadati</taxon>
        <taxon>Pseudomonadota</taxon>
        <taxon>Betaproteobacteria</taxon>
        <taxon>Burkholderiales</taxon>
        <taxon>Sutterellaceae</taxon>
        <taxon>Sutterella</taxon>
    </lineage>
</organism>
<evidence type="ECO:0000259" key="6">
    <source>
        <dbReference type="PROSITE" id="PS50983"/>
    </source>
</evidence>
<evidence type="ECO:0000256" key="4">
    <source>
        <dbReference type="ARBA" id="ARBA00022496"/>
    </source>
</evidence>
<dbReference type="Pfam" id="PF01497">
    <property type="entry name" value="Peripla_BP_2"/>
    <property type="match status" value="1"/>
</dbReference>
<gene>
    <name evidence="7" type="ORF">HMPREF1476_01738</name>
</gene>
<keyword evidence="3" id="KW-0813">Transport</keyword>
<proteinExistence type="inferred from homology"/>
<keyword evidence="4" id="KW-0408">Iron</keyword>
<dbReference type="PANTHER" id="PTHR30532">
    <property type="entry name" value="IRON III DICITRATE-BINDING PERIPLASMIC PROTEIN"/>
    <property type="match status" value="1"/>
</dbReference>
<dbReference type="PANTHER" id="PTHR30532:SF1">
    <property type="entry name" value="IRON(3+)-HYDROXAMATE-BINDING PROTEIN FHUD"/>
    <property type="match status" value="1"/>
</dbReference>
<keyword evidence="4" id="KW-0410">Iron transport</keyword>
<keyword evidence="5" id="KW-0732">Signal</keyword>
<evidence type="ECO:0000256" key="3">
    <source>
        <dbReference type="ARBA" id="ARBA00022448"/>
    </source>
</evidence>
<evidence type="ECO:0000256" key="5">
    <source>
        <dbReference type="ARBA" id="ARBA00022729"/>
    </source>
</evidence>
<dbReference type="PATRIC" id="fig|1203554.3.peg.1822"/>
<evidence type="ECO:0000313" key="8">
    <source>
        <dbReference type="Proteomes" id="UP000014400"/>
    </source>
</evidence>
<evidence type="ECO:0000313" key="7">
    <source>
        <dbReference type="EMBL" id="EPD98447.1"/>
    </source>
</evidence>
<protein>
    <recommendedName>
        <fullName evidence="6">Fe/B12 periplasmic-binding domain-containing protein</fullName>
    </recommendedName>
</protein>
<dbReference type="AlphaFoldDB" id="S3BWI2"/>
<comment type="caution">
    <text evidence="7">The sequence shown here is derived from an EMBL/GenBank/DDBJ whole genome shotgun (WGS) entry which is preliminary data.</text>
</comment>
<dbReference type="RefSeq" id="WP_016474913.1">
    <property type="nucleotide sequence ID" value="NZ_KE150480.1"/>
</dbReference>
<evidence type="ECO:0000256" key="1">
    <source>
        <dbReference type="ARBA" id="ARBA00004196"/>
    </source>
</evidence>
<dbReference type="PRINTS" id="PR01715">
    <property type="entry name" value="FERRIBNDNGPP"/>
</dbReference>
<keyword evidence="4" id="KW-0406">Ion transport</keyword>
<dbReference type="HOGENOM" id="CLU_038034_10_0_4"/>
<name>S3BWI2_9BURK</name>